<protein>
    <submittedName>
        <fullName evidence="2">Uncharacterized protein</fullName>
    </submittedName>
</protein>
<evidence type="ECO:0000313" key="2">
    <source>
        <dbReference type="EMBL" id="KGQ18082.1"/>
    </source>
</evidence>
<evidence type="ECO:0000256" key="1">
    <source>
        <dbReference type="SAM" id="Phobius"/>
    </source>
</evidence>
<feature type="transmembrane region" description="Helical" evidence="1">
    <location>
        <begin position="98"/>
        <end position="120"/>
    </location>
</feature>
<gene>
    <name evidence="2" type="ORF">LF41_1436</name>
</gene>
<accession>A0A0A2WH99</accession>
<comment type="caution">
    <text evidence="2">The sequence shown here is derived from an EMBL/GenBank/DDBJ whole genome shotgun (WGS) entry which is preliminary data.</text>
</comment>
<name>A0A0A2WH99_9GAMM</name>
<feature type="transmembrane region" description="Helical" evidence="1">
    <location>
        <begin position="63"/>
        <end position="86"/>
    </location>
</feature>
<feature type="transmembrane region" description="Helical" evidence="1">
    <location>
        <begin position="31"/>
        <end position="56"/>
    </location>
</feature>
<reference evidence="2 3" key="1">
    <citation type="submission" date="2014-09" db="EMBL/GenBank/DDBJ databases">
        <title>Genome sequences of Lysobacter dokdonensis DS-58.</title>
        <authorList>
            <person name="Kim J.F."/>
            <person name="Kwak M.-J."/>
        </authorList>
    </citation>
    <scope>NUCLEOTIDE SEQUENCE [LARGE SCALE GENOMIC DNA]</scope>
    <source>
        <strain evidence="2 3">DS-58</strain>
    </source>
</reference>
<dbReference type="STRING" id="1300345.LF41_1436"/>
<proteinExistence type="predicted"/>
<keyword evidence="1" id="KW-1133">Transmembrane helix</keyword>
<dbReference type="EMBL" id="JRKJ01000021">
    <property type="protein sequence ID" value="KGQ18082.1"/>
    <property type="molecule type" value="Genomic_DNA"/>
</dbReference>
<organism evidence="2 3">
    <name type="scientific">Lysobacter dokdonensis DS-58</name>
    <dbReference type="NCBI Taxonomy" id="1300345"/>
    <lineage>
        <taxon>Bacteria</taxon>
        <taxon>Pseudomonadati</taxon>
        <taxon>Pseudomonadota</taxon>
        <taxon>Gammaproteobacteria</taxon>
        <taxon>Lysobacterales</taxon>
        <taxon>Lysobacteraceae</taxon>
        <taxon>Noviluteimonas</taxon>
    </lineage>
</organism>
<dbReference type="AlphaFoldDB" id="A0A0A2WH99"/>
<keyword evidence="3" id="KW-1185">Reference proteome</keyword>
<keyword evidence="1" id="KW-0472">Membrane</keyword>
<dbReference type="Proteomes" id="UP000030518">
    <property type="component" value="Unassembled WGS sequence"/>
</dbReference>
<evidence type="ECO:0000313" key="3">
    <source>
        <dbReference type="Proteomes" id="UP000030518"/>
    </source>
</evidence>
<sequence length="130" mass="13631">MLASAAVPTLGVFALMLFFIAEDGWADWVTLVVAVTFAAALLHLCFLGLPAIYWLISKQKFRAWPMALTGAIVAAIPVSILTFPYAPWADPSDTLADLGVAVLLFASAGAVSALAFYGVCRAMAKPVAAV</sequence>
<keyword evidence="1" id="KW-0812">Transmembrane</keyword>
<dbReference type="PATRIC" id="fig|1300345.3.peg.2508"/>